<dbReference type="EMBL" id="CP144054">
    <property type="protein sequence ID" value="WWD17741.1"/>
    <property type="molecule type" value="Genomic_DNA"/>
</dbReference>
<dbReference type="SUPFAM" id="SSF51126">
    <property type="entry name" value="Pectin lyase-like"/>
    <property type="match status" value="1"/>
</dbReference>
<dbReference type="GO" id="GO:0047911">
    <property type="term" value="F:galacturan 1,4-alpha-galacturonidase activity"/>
    <property type="evidence" value="ECO:0007669"/>
    <property type="project" value="UniProtKB-EC"/>
</dbReference>
<evidence type="ECO:0000256" key="4">
    <source>
        <dbReference type="ARBA" id="ARBA00022729"/>
    </source>
</evidence>
<dbReference type="Pfam" id="PF00295">
    <property type="entry name" value="Glyco_hydro_28"/>
    <property type="match status" value="1"/>
</dbReference>
<keyword evidence="7" id="KW-0325">Glycoprotein</keyword>
<dbReference type="GO" id="GO:0071555">
    <property type="term" value="P:cell wall organization"/>
    <property type="evidence" value="ECO:0007669"/>
    <property type="project" value="UniProtKB-KW"/>
</dbReference>
<evidence type="ECO:0000256" key="5">
    <source>
        <dbReference type="ARBA" id="ARBA00022801"/>
    </source>
</evidence>
<feature type="signal peptide" evidence="16">
    <location>
        <begin position="1"/>
        <end position="18"/>
    </location>
</feature>
<keyword evidence="4 16" id="KW-0732">Signal</keyword>
<dbReference type="Gene3D" id="2.160.20.10">
    <property type="entry name" value="Single-stranded right-handed beta-helix, Pectin lyase-like"/>
    <property type="match status" value="1"/>
</dbReference>
<evidence type="ECO:0000256" key="7">
    <source>
        <dbReference type="ARBA" id="ARBA00023180"/>
    </source>
</evidence>
<dbReference type="InterPro" id="IPR012334">
    <property type="entry name" value="Pectin_lyas_fold"/>
</dbReference>
<accession>A0AAJ8MWK1</accession>
<dbReference type="KEGG" id="ksn:43588957"/>
<evidence type="ECO:0000256" key="1">
    <source>
        <dbReference type="ARBA" id="ARBA00004613"/>
    </source>
</evidence>
<evidence type="ECO:0000256" key="9">
    <source>
        <dbReference type="ARBA" id="ARBA00023295"/>
    </source>
</evidence>
<dbReference type="PANTHER" id="PTHR31736:SF12">
    <property type="entry name" value="EXO-POLYGALACTURONASE, PUTATIVE-RELATED"/>
    <property type="match status" value="1"/>
</dbReference>
<name>A0AAJ8MWK1_9TREE</name>
<gene>
    <name evidence="17" type="ORF">CI109_102182</name>
</gene>
<evidence type="ECO:0000313" key="18">
    <source>
        <dbReference type="Proteomes" id="UP000322225"/>
    </source>
</evidence>
<reference evidence="17" key="2">
    <citation type="submission" date="2024-01" db="EMBL/GenBank/DDBJ databases">
        <title>Comparative genomics of Cryptococcus and Kwoniella reveals pathogenesis evolution and contrasting modes of karyotype evolution via chromosome fusion or intercentromeric recombination.</title>
        <authorList>
            <person name="Coelho M.A."/>
            <person name="David-Palma M."/>
            <person name="Shea T."/>
            <person name="Bowers K."/>
            <person name="McGinley-Smith S."/>
            <person name="Mohammad A.W."/>
            <person name="Gnirke A."/>
            <person name="Yurkov A.M."/>
            <person name="Nowrousian M."/>
            <person name="Sun S."/>
            <person name="Cuomo C.A."/>
            <person name="Heitman J."/>
        </authorList>
    </citation>
    <scope>NUCLEOTIDE SEQUENCE</scope>
    <source>
        <strain evidence="17">CBS 12478</strain>
    </source>
</reference>
<dbReference type="EC" id="3.2.1.67" evidence="13"/>
<evidence type="ECO:0000256" key="3">
    <source>
        <dbReference type="ARBA" id="ARBA00022525"/>
    </source>
</evidence>
<dbReference type="AlphaFoldDB" id="A0AAJ8MWK1"/>
<dbReference type="RefSeq" id="XP_065823168.1">
    <property type="nucleotide sequence ID" value="XM_065967096.1"/>
</dbReference>
<dbReference type="Proteomes" id="UP000322225">
    <property type="component" value="Chromosome 4"/>
</dbReference>
<evidence type="ECO:0000256" key="2">
    <source>
        <dbReference type="ARBA" id="ARBA00008834"/>
    </source>
</evidence>
<comment type="catalytic activity">
    <reaction evidence="14">
        <text>[(1-&gt;4)-alpha-D-galacturonosyl](n) + H2O = alpha-D-galacturonate + [(1-&gt;4)-alpha-D-galacturonosyl](n-1)</text>
        <dbReference type="Rhea" id="RHEA:14117"/>
        <dbReference type="Rhea" id="RHEA-COMP:14570"/>
        <dbReference type="Rhea" id="RHEA-COMP:14572"/>
        <dbReference type="ChEBI" id="CHEBI:15377"/>
        <dbReference type="ChEBI" id="CHEBI:58658"/>
        <dbReference type="ChEBI" id="CHEBI:140523"/>
        <dbReference type="EC" id="3.2.1.67"/>
    </reaction>
</comment>
<evidence type="ECO:0000256" key="11">
    <source>
        <dbReference type="ARBA" id="ARBA00023326"/>
    </source>
</evidence>
<dbReference type="InterPro" id="IPR000743">
    <property type="entry name" value="Glyco_hydro_28"/>
</dbReference>
<keyword evidence="18" id="KW-1185">Reference proteome</keyword>
<dbReference type="PANTHER" id="PTHR31736">
    <property type="match status" value="1"/>
</dbReference>
<evidence type="ECO:0000256" key="13">
    <source>
        <dbReference type="ARBA" id="ARBA00038933"/>
    </source>
</evidence>
<reference evidence="17" key="1">
    <citation type="submission" date="2017-08" db="EMBL/GenBank/DDBJ databases">
        <authorList>
            <person name="Cuomo C."/>
            <person name="Billmyre B."/>
            <person name="Heitman J."/>
        </authorList>
    </citation>
    <scope>NUCLEOTIDE SEQUENCE</scope>
    <source>
        <strain evidence="17">CBS 12478</strain>
    </source>
</reference>
<comment type="subcellular location">
    <subcellularLocation>
        <location evidence="1">Secreted</location>
    </subcellularLocation>
</comment>
<evidence type="ECO:0000256" key="12">
    <source>
        <dbReference type="ARBA" id="ARBA00037312"/>
    </source>
</evidence>
<proteinExistence type="inferred from homology"/>
<evidence type="ECO:0000256" key="10">
    <source>
        <dbReference type="ARBA" id="ARBA00023316"/>
    </source>
</evidence>
<dbReference type="GO" id="GO:0000272">
    <property type="term" value="P:polysaccharide catabolic process"/>
    <property type="evidence" value="ECO:0007669"/>
    <property type="project" value="UniProtKB-KW"/>
</dbReference>
<evidence type="ECO:0000256" key="14">
    <source>
        <dbReference type="ARBA" id="ARBA00048766"/>
    </source>
</evidence>
<evidence type="ECO:0000256" key="15">
    <source>
        <dbReference type="RuleBase" id="RU361169"/>
    </source>
</evidence>
<feature type="chain" id="PRO_5042583557" description="galacturonan 1,4-alpha-galacturonidase" evidence="16">
    <location>
        <begin position="19"/>
        <end position="474"/>
    </location>
</feature>
<sequence length="474" mass="52759">MFNKAVLALGLAATLARGSVINLSIPSANDLVSEVDSLLHPTPSVLSYQDDYLDPSAGYKRKLCTLHALGDEKDDADNFVKAVEKCGDGGIIRLPDANYTIGQVLDITLTNAVLDLYGWLSFTTDIQYWMDNRILFPFQNQSLAFVIRGHDYVLDGNDKGGIDGNGQAWYNYAKNVGNKFGRPMSLAIKDSKNVVIKNFSIVQPQFWASLIWGSENVYIKDFYVNATSYNPEAEGDNKHWLQNTDGSDTYQSHNVTYENFVYQGGDDCLALKPNSTLITATNVTCIGGTGIAFGSIAQYADVKDIIEDVYMKDLNLYPSNQCPGYQGVYFKSWLGYSLGTPPNGGGGGYGYAKNITVEDVYMEDIWHPLVVQSDLTYLEFNREKYADSGLFEWSDIHLRNFTGNSLFNRVAWMSCSKLTPCHDWTFEDINIKPGRDDHPEIHYTCNNFVLGGKDGLNQCHPSDSKLETDNDGTL</sequence>
<evidence type="ECO:0000256" key="16">
    <source>
        <dbReference type="SAM" id="SignalP"/>
    </source>
</evidence>
<dbReference type="GO" id="GO:0005576">
    <property type="term" value="C:extracellular region"/>
    <property type="evidence" value="ECO:0007669"/>
    <property type="project" value="UniProtKB-SubCell"/>
</dbReference>
<evidence type="ECO:0000313" key="17">
    <source>
        <dbReference type="EMBL" id="WWD17741.1"/>
    </source>
</evidence>
<evidence type="ECO:0000256" key="6">
    <source>
        <dbReference type="ARBA" id="ARBA00023157"/>
    </source>
</evidence>
<organism evidence="17 18">
    <name type="scientific">Kwoniella shandongensis</name>
    <dbReference type="NCBI Taxonomy" id="1734106"/>
    <lineage>
        <taxon>Eukaryota</taxon>
        <taxon>Fungi</taxon>
        <taxon>Dikarya</taxon>
        <taxon>Basidiomycota</taxon>
        <taxon>Agaricomycotina</taxon>
        <taxon>Tremellomycetes</taxon>
        <taxon>Tremellales</taxon>
        <taxon>Cryptococcaceae</taxon>
        <taxon>Kwoniella</taxon>
    </lineage>
</organism>
<comment type="function">
    <text evidence="12">Specific in hydrolyzing the terminal glycosidic bond of polygalacturonic acid and oligogalacturonates.</text>
</comment>
<dbReference type="GeneID" id="43588957"/>
<keyword evidence="10" id="KW-0961">Cell wall biogenesis/degradation</keyword>
<keyword evidence="6" id="KW-1015">Disulfide bond</keyword>
<keyword evidence="5 15" id="KW-0378">Hydrolase</keyword>
<keyword evidence="8" id="KW-0119">Carbohydrate metabolism</keyword>
<keyword evidence="3" id="KW-0964">Secreted</keyword>
<protein>
    <recommendedName>
        <fullName evidence="13">galacturonan 1,4-alpha-galacturonidase</fullName>
        <ecNumber evidence="13">3.2.1.67</ecNumber>
    </recommendedName>
</protein>
<comment type="similarity">
    <text evidence="2 15">Belongs to the glycosyl hydrolase 28 family.</text>
</comment>
<evidence type="ECO:0000256" key="8">
    <source>
        <dbReference type="ARBA" id="ARBA00023277"/>
    </source>
</evidence>
<dbReference type="InterPro" id="IPR011050">
    <property type="entry name" value="Pectin_lyase_fold/virulence"/>
</dbReference>
<keyword evidence="11" id="KW-0624">Polysaccharide degradation</keyword>
<dbReference type="GO" id="GO:0004650">
    <property type="term" value="F:polygalacturonase activity"/>
    <property type="evidence" value="ECO:0007669"/>
    <property type="project" value="InterPro"/>
</dbReference>
<keyword evidence="9 15" id="KW-0326">Glycosidase</keyword>